<dbReference type="Proteomes" id="UP001056120">
    <property type="component" value="Linkage Group LG08"/>
</dbReference>
<reference evidence="2" key="1">
    <citation type="journal article" date="2022" name="Mol. Ecol. Resour.">
        <title>The genomes of chicory, endive, great burdock and yacon provide insights into Asteraceae palaeo-polyploidization history and plant inulin production.</title>
        <authorList>
            <person name="Fan W."/>
            <person name="Wang S."/>
            <person name="Wang H."/>
            <person name="Wang A."/>
            <person name="Jiang F."/>
            <person name="Liu H."/>
            <person name="Zhao H."/>
            <person name="Xu D."/>
            <person name="Zhang Y."/>
        </authorList>
    </citation>
    <scope>NUCLEOTIDE SEQUENCE [LARGE SCALE GENOMIC DNA]</scope>
    <source>
        <strain evidence="2">cv. Yunnan</strain>
    </source>
</reference>
<reference evidence="1 2" key="2">
    <citation type="journal article" date="2022" name="Mol. Ecol. Resour.">
        <title>The genomes of chicory, endive, great burdock and yacon provide insights into Asteraceae paleo-polyploidization history and plant inulin production.</title>
        <authorList>
            <person name="Fan W."/>
            <person name="Wang S."/>
            <person name="Wang H."/>
            <person name="Wang A."/>
            <person name="Jiang F."/>
            <person name="Liu H."/>
            <person name="Zhao H."/>
            <person name="Xu D."/>
            <person name="Zhang Y."/>
        </authorList>
    </citation>
    <scope>NUCLEOTIDE SEQUENCE [LARGE SCALE GENOMIC DNA]</scope>
    <source>
        <strain evidence="2">cv. Yunnan</strain>
        <tissue evidence="1">Leaves</tissue>
    </source>
</reference>
<dbReference type="EMBL" id="CM042025">
    <property type="protein sequence ID" value="KAI3808136.1"/>
    <property type="molecule type" value="Genomic_DNA"/>
</dbReference>
<evidence type="ECO:0000313" key="2">
    <source>
        <dbReference type="Proteomes" id="UP001056120"/>
    </source>
</evidence>
<sequence length="190" mass="21179">MTAKTVTESVTVTGKHTRLDYVDRISTVRGDGRTPFYGRPGIRVRVWFWDWDCVGVVEEDDDGEPRFIGGLELGLGFGLGIGIGIGIVWGWWRKMMMMWNPVFPTEPHFPADVFSDRVTEASQGGSLGTSFKVTDEGHILIWVSSDSGGGGGVDCSPATPIRVLVKMNGMHIFRFFWIRFLAKMILSFLD</sequence>
<organism evidence="1 2">
    <name type="scientific">Smallanthus sonchifolius</name>
    <dbReference type="NCBI Taxonomy" id="185202"/>
    <lineage>
        <taxon>Eukaryota</taxon>
        <taxon>Viridiplantae</taxon>
        <taxon>Streptophyta</taxon>
        <taxon>Embryophyta</taxon>
        <taxon>Tracheophyta</taxon>
        <taxon>Spermatophyta</taxon>
        <taxon>Magnoliopsida</taxon>
        <taxon>eudicotyledons</taxon>
        <taxon>Gunneridae</taxon>
        <taxon>Pentapetalae</taxon>
        <taxon>asterids</taxon>
        <taxon>campanulids</taxon>
        <taxon>Asterales</taxon>
        <taxon>Asteraceae</taxon>
        <taxon>Asteroideae</taxon>
        <taxon>Heliantheae alliance</taxon>
        <taxon>Millerieae</taxon>
        <taxon>Smallanthus</taxon>
    </lineage>
</organism>
<protein>
    <submittedName>
        <fullName evidence="1">Uncharacterized protein</fullName>
    </submittedName>
</protein>
<gene>
    <name evidence="1" type="ORF">L1987_24080</name>
</gene>
<name>A0ACB9IKW6_9ASTR</name>
<accession>A0ACB9IKW6</accession>
<comment type="caution">
    <text evidence="1">The sequence shown here is derived from an EMBL/GenBank/DDBJ whole genome shotgun (WGS) entry which is preliminary data.</text>
</comment>
<evidence type="ECO:0000313" key="1">
    <source>
        <dbReference type="EMBL" id="KAI3808136.1"/>
    </source>
</evidence>
<proteinExistence type="predicted"/>
<keyword evidence="2" id="KW-1185">Reference proteome</keyword>